<protein>
    <submittedName>
        <fullName evidence="2">Uncharacterized protein</fullName>
    </submittedName>
</protein>
<feature type="region of interest" description="Disordered" evidence="1">
    <location>
        <begin position="56"/>
        <end position="84"/>
    </location>
</feature>
<feature type="region of interest" description="Disordered" evidence="1">
    <location>
        <begin position="145"/>
        <end position="169"/>
    </location>
</feature>
<name>A0A8J2H5N5_COTCN</name>
<comment type="caution">
    <text evidence="2">The sequence shown here is derived from an EMBL/GenBank/DDBJ whole genome shotgun (WGS) entry which is preliminary data.</text>
</comment>
<evidence type="ECO:0000256" key="1">
    <source>
        <dbReference type="SAM" id="MobiDB-lite"/>
    </source>
</evidence>
<keyword evidence="3" id="KW-1185">Reference proteome</keyword>
<sequence>MTILSALSLSVDKNEKKNKRRCVLSHGKKGGEWRKLLYGIKLVTLCRRRHVCRSCGAPAPNSSSSSSSSSSSAAAAASSLPSPLPSPETLKLDCRLNHLQDKEDNYDVRLGCCYSRLRSHQLHDHHSHHHHRHHQGGYLDLDADNQSRQESSSSRHTASSDNRLLQDSSDDSLTRITGLRTTSTTIPTISSSKRDFTINYNNNTNINNNNNNNNNYNYNNNNIECGNVEINNSKQILQTRQRTRRETCRDTNRTVDTIHRRNGIPSYLATILLLSYALFGIAADNVSIDRADTNAELERRADETGLRQRREALQSVID</sequence>
<dbReference type="AlphaFoldDB" id="A0A8J2H5N5"/>
<dbReference type="Proteomes" id="UP000786811">
    <property type="component" value="Unassembled WGS sequence"/>
</dbReference>
<reference evidence="2" key="1">
    <citation type="submission" date="2021-04" db="EMBL/GenBank/DDBJ databases">
        <authorList>
            <person name="Chebbi M.A.C M."/>
        </authorList>
    </citation>
    <scope>NUCLEOTIDE SEQUENCE</scope>
</reference>
<gene>
    <name evidence="2" type="ORF">HICCMSTLAB_LOCUS1266</name>
</gene>
<evidence type="ECO:0000313" key="2">
    <source>
        <dbReference type="EMBL" id="CAG5075103.1"/>
    </source>
</evidence>
<dbReference type="OrthoDB" id="6233064at2759"/>
<accession>A0A8J2H5N5</accession>
<evidence type="ECO:0000313" key="3">
    <source>
        <dbReference type="Proteomes" id="UP000786811"/>
    </source>
</evidence>
<feature type="compositionally biased region" description="Low complexity" evidence="1">
    <location>
        <begin position="57"/>
        <end position="81"/>
    </location>
</feature>
<feature type="compositionally biased region" description="Polar residues" evidence="1">
    <location>
        <begin position="145"/>
        <end position="167"/>
    </location>
</feature>
<organism evidence="2 3">
    <name type="scientific">Cotesia congregata</name>
    <name type="common">Parasitoid wasp</name>
    <name type="synonym">Apanteles congregatus</name>
    <dbReference type="NCBI Taxonomy" id="51543"/>
    <lineage>
        <taxon>Eukaryota</taxon>
        <taxon>Metazoa</taxon>
        <taxon>Ecdysozoa</taxon>
        <taxon>Arthropoda</taxon>
        <taxon>Hexapoda</taxon>
        <taxon>Insecta</taxon>
        <taxon>Pterygota</taxon>
        <taxon>Neoptera</taxon>
        <taxon>Endopterygota</taxon>
        <taxon>Hymenoptera</taxon>
        <taxon>Apocrita</taxon>
        <taxon>Ichneumonoidea</taxon>
        <taxon>Braconidae</taxon>
        <taxon>Microgastrinae</taxon>
        <taxon>Cotesia</taxon>
    </lineage>
</organism>
<proteinExistence type="predicted"/>
<dbReference type="EMBL" id="CAJNRD030001116">
    <property type="protein sequence ID" value="CAG5075103.1"/>
    <property type="molecule type" value="Genomic_DNA"/>
</dbReference>